<feature type="compositionally biased region" description="Acidic residues" evidence="1">
    <location>
        <begin position="169"/>
        <end position="178"/>
    </location>
</feature>
<feature type="non-terminal residue" evidence="2">
    <location>
        <position position="178"/>
    </location>
</feature>
<feature type="compositionally biased region" description="Acidic residues" evidence="1">
    <location>
        <begin position="56"/>
        <end position="73"/>
    </location>
</feature>
<comment type="caution">
    <text evidence="2">The sequence shown here is derived from an EMBL/GenBank/DDBJ whole genome shotgun (WGS) entry which is preliminary data.</text>
</comment>
<feature type="non-terminal residue" evidence="2">
    <location>
        <position position="1"/>
    </location>
</feature>
<name>A0A8J4BI02_9CHLO</name>
<dbReference type="AlphaFoldDB" id="A0A8J4BI02"/>
<evidence type="ECO:0000256" key="1">
    <source>
        <dbReference type="SAM" id="MobiDB-lite"/>
    </source>
</evidence>
<evidence type="ECO:0000313" key="2">
    <source>
        <dbReference type="EMBL" id="GIL61612.1"/>
    </source>
</evidence>
<dbReference type="Proteomes" id="UP000747399">
    <property type="component" value="Unassembled WGS sequence"/>
</dbReference>
<keyword evidence="3" id="KW-1185">Reference proteome</keyword>
<gene>
    <name evidence="2" type="ORF">Vafri_16036</name>
</gene>
<organism evidence="2 3">
    <name type="scientific">Volvox africanus</name>
    <dbReference type="NCBI Taxonomy" id="51714"/>
    <lineage>
        <taxon>Eukaryota</taxon>
        <taxon>Viridiplantae</taxon>
        <taxon>Chlorophyta</taxon>
        <taxon>core chlorophytes</taxon>
        <taxon>Chlorophyceae</taxon>
        <taxon>CS clade</taxon>
        <taxon>Chlamydomonadales</taxon>
        <taxon>Volvocaceae</taxon>
        <taxon>Volvox</taxon>
    </lineage>
</organism>
<reference evidence="2" key="1">
    <citation type="journal article" date="2021" name="Proc. Natl. Acad. Sci. U.S.A.">
        <title>Three genomes in the algal genus Volvox reveal the fate of a haploid sex-determining region after a transition to homothallism.</title>
        <authorList>
            <person name="Yamamoto K."/>
            <person name="Hamaji T."/>
            <person name="Kawai-Toyooka H."/>
            <person name="Matsuzaki R."/>
            <person name="Takahashi F."/>
            <person name="Nishimura Y."/>
            <person name="Kawachi M."/>
            <person name="Noguchi H."/>
            <person name="Minakuchi Y."/>
            <person name="Umen J.G."/>
            <person name="Toyoda A."/>
            <person name="Nozaki H."/>
        </authorList>
    </citation>
    <scope>NUCLEOTIDE SEQUENCE</scope>
    <source>
        <strain evidence="2">NIES-3780</strain>
    </source>
</reference>
<sequence length="178" mass="18332">AHIGRNAHVPGAAAIVVTVPAANPEMAAGGPSAVVAAPILLTPSVTETAISTAEYESGDDEEYTDEIPPETADDLLPGNVEVEPAPPRLEVEPAMHDIEAAAAARVIQLMDEGNTVPGDKEPNDGPSKGDVGGVGDGTSVEEMHDRWLGDTVTAPARASRRPTKRQREMDDDLGAAAG</sequence>
<evidence type="ECO:0000313" key="3">
    <source>
        <dbReference type="Proteomes" id="UP000747399"/>
    </source>
</evidence>
<feature type="region of interest" description="Disordered" evidence="1">
    <location>
        <begin position="54"/>
        <end position="84"/>
    </location>
</feature>
<accession>A0A8J4BI02</accession>
<protein>
    <submittedName>
        <fullName evidence="2">Uncharacterized protein</fullName>
    </submittedName>
</protein>
<feature type="region of interest" description="Disordered" evidence="1">
    <location>
        <begin position="113"/>
        <end position="178"/>
    </location>
</feature>
<dbReference type="EMBL" id="BNCO01000046">
    <property type="protein sequence ID" value="GIL61612.1"/>
    <property type="molecule type" value="Genomic_DNA"/>
</dbReference>
<proteinExistence type="predicted"/>